<dbReference type="Proteomes" id="UP000031972">
    <property type="component" value="Unassembled WGS sequence"/>
</dbReference>
<protein>
    <submittedName>
        <fullName evidence="2">Uncharacterized protein</fullName>
    </submittedName>
</protein>
<dbReference type="EMBL" id="JXRR01000001">
    <property type="protein sequence ID" value="KIL52938.1"/>
    <property type="molecule type" value="Genomic_DNA"/>
</dbReference>
<keyword evidence="1" id="KW-1133">Transmembrane helix</keyword>
<dbReference type="PATRIC" id="fig|220754.4.peg.272"/>
<proteinExistence type="predicted"/>
<sequence length="45" mass="5028">MTHTLGKTLLFIIGIGVVVLLSVLIFAFWVGGDVMDMVMAWFKKE</sequence>
<accession>A0A0C2WA62</accession>
<dbReference type="RefSeq" id="WP_156969430.1">
    <property type="nucleotide sequence ID" value="NZ_JXRR01000001.1"/>
</dbReference>
<reference evidence="2 3" key="1">
    <citation type="submission" date="2015-01" db="EMBL/GenBank/DDBJ databases">
        <title>Jeotgalibacillus campisalis genome sequencing.</title>
        <authorList>
            <person name="Goh K.M."/>
            <person name="Chan K.-G."/>
            <person name="Yaakop A.S."/>
            <person name="Ee R."/>
            <person name="Gan H.M."/>
            <person name="Chan C.S."/>
        </authorList>
    </citation>
    <scope>NUCLEOTIDE SEQUENCE [LARGE SCALE GENOMIC DNA]</scope>
    <source>
        <strain evidence="2 3">SF-57</strain>
    </source>
</reference>
<feature type="transmembrane region" description="Helical" evidence="1">
    <location>
        <begin position="9"/>
        <end position="31"/>
    </location>
</feature>
<keyword evidence="3" id="KW-1185">Reference proteome</keyword>
<evidence type="ECO:0000256" key="1">
    <source>
        <dbReference type="SAM" id="Phobius"/>
    </source>
</evidence>
<keyword evidence="1" id="KW-0472">Membrane</keyword>
<gene>
    <name evidence="2" type="ORF">KR50_02670</name>
</gene>
<evidence type="ECO:0000313" key="3">
    <source>
        <dbReference type="Proteomes" id="UP000031972"/>
    </source>
</evidence>
<name>A0A0C2WA62_9BACL</name>
<evidence type="ECO:0000313" key="2">
    <source>
        <dbReference type="EMBL" id="KIL52938.1"/>
    </source>
</evidence>
<organism evidence="2 3">
    <name type="scientific">Jeotgalibacillus campisalis</name>
    <dbReference type="NCBI Taxonomy" id="220754"/>
    <lineage>
        <taxon>Bacteria</taxon>
        <taxon>Bacillati</taxon>
        <taxon>Bacillota</taxon>
        <taxon>Bacilli</taxon>
        <taxon>Bacillales</taxon>
        <taxon>Caryophanaceae</taxon>
        <taxon>Jeotgalibacillus</taxon>
    </lineage>
</organism>
<keyword evidence="1" id="KW-0812">Transmembrane</keyword>
<comment type="caution">
    <text evidence="2">The sequence shown here is derived from an EMBL/GenBank/DDBJ whole genome shotgun (WGS) entry which is preliminary data.</text>
</comment>
<dbReference type="AlphaFoldDB" id="A0A0C2WA62"/>